<dbReference type="PANTHER" id="PTHR13887:SF14">
    <property type="entry name" value="DISULFIDE BOND FORMATION PROTEIN D"/>
    <property type="match status" value="1"/>
</dbReference>
<evidence type="ECO:0000256" key="4">
    <source>
        <dbReference type="ARBA" id="ARBA00023157"/>
    </source>
</evidence>
<keyword evidence="6" id="KW-0812">Transmembrane</keyword>
<dbReference type="Gene3D" id="3.40.30.10">
    <property type="entry name" value="Glutaredoxin"/>
    <property type="match status" value="1"/>
</dbReference>
<feature type="transmembrane region" description="Helical" evidence="6">
    <location>
        <begin position="15"/>
        <end position="32"/>
    </location>
</feature>
<keyword evidence="6" id="KW-1133">Transmembrane helix</keyword>
<keyword evidence="2" id="KW-0732">Signal</keyword>
<organism evidence="8 9">
    <name type="scientific">Candidatus Niyogibacteria bacterium CG10_big_fil_rev_8_21_14_0_10_42_19</name>
    <dbReference type="NCBI Taxonomy" id="1974725"/>
    <lineage>
        <taxon>Bacteria</taxon>
        <taxon>Candidatus Niyogiibacteriota</taxon>
    </lineage>
</organism>
<feature type="domain" description="Thioredoxin-like fold" evidence="7">
    <location>
        <begin position="59"/>
        <end position="229"/>
    </location>
</feature>
<evidence type="ECO:0000313" key="9">
    <source>
        <dbReference type="Proteomes" id="UP000229383"/>
    </source>
</evidence>
<evidence type="ECO:0000256" key="6">
    <source>
        <dbReference type="SAM" id="Phobius"/>
    </source>
</evidence>
<accession>A0A2H0TF97</accession>
<proteinExistence type="inferred from homology"/>
<comment type="similarity">
    <text evidence="1">Belongs to the thioredoxin family. DsbA subfamily.</text>
</comment>
<evidence type="ECO:0000259" key="7">
    <source>
        <dbReference type="Pfam" id="PF13462"/>
    </source>
</evidence>
<sequence>MQHPKINKNNGSNTIPIAIIIAGLLIAGAIYLRPEKAEKNAKNDRLQTAGVKIKQIDEDDDPTLGNPAAFVTFVYFGDYRCQYCARFQSEIKPTIMEKYVKTGKIKYVYRDLITMGENSILTAEAANCAGDQDKYWEFANYLHDKAAIGGDHAHGSVYTTDDLLGIASSLELNVPLFKECLLSEKHKAEIEKDTKDASANGATGTPAVFINGRLIDGLNPLEEYERIINEELLKK</sequence>
<evidence type="ECO:0000256" key="5">
    <source>
        <dbReference type="ARBA" id="ARBA00023284"/>
    </source>
</evidence>
<name>A0A2H0TF97_9BACT</name>
<dbReference type="SUPFAM" id="SSF52833">
    <property type="entry name" value="Thioredoxin-like"/>
    <property type="match status" value="1"/>
</dbReference>
<dbReference type="EMBL" id="PFCN01000032">
    <property type="protein sequence ID" value="PIR70227.1"/>
    <property type="molecule type" value="Genomic_DNA"/>
</dbReference>
<dbReference type="Proteomes" id="UP000229383">
    <property type="component" value="Unassembled WGS sequence"/>
</dbReference>
<keyword evidence="6" id="KW-0472">Membrane</keyword>
<keyword evidence="5" id="KW-0676">Redox-active center</keyword>
<evidence type="ECO:0000313" key="8">
    <source>
        <dbReference type="EMBL" id="PIR70227.1"/>
    </source>
</evidence>
<gene>
    <name evidence="8" type="ORF">COU46_02690</name>
</gene>
<dbReference type="InterPro" id="IPR036249">
    <property type="entry name" value="Thioredoxin-like_sf"/>
</dbReference>
<evidence type="ECO:0000256" key="3">
    <source>
        <dbReference type="ARBA" id="ARBA00023002"/>
    </source>
</evidence>
<keyword evidence="4" id="KW-1015">Disulfide bond</keyword>
<evidence type="ECO:0000256" key="1">
    <source>
        <dbReference type="ARBA" id="ARBA00005791"/>
    </source>
</evidence>
<protein>
    <recommendedName>
        <fullName evidence="7">Thioredoxin-like fold domain-containing protein</fullName>
    </recommendedName>
</protein>
<dbReference type="InterPro" id="IPR012336">
    <property type="entry name" value="Thioredoxin-like_fold"/>
</dbReference>
<comment type="caution">
    <text evidence="8">The sequence shown here is derived from an EMBL/GenBank/DDBJ whole genome shotgun (WGS) entry which is preliminary data.</text>
</comment>
<dbReference type="AlphaFoldDB" id="A0A2H0TF97"/>
<dbReference type="PANTHER" id="PTHR13887">
    <property type="entry name" value="GLUTATHIONE S-TRANSFERASE KAPPA"/>
    <property type="match status" value="1"/>
</dbReference>
<dbReference type="GO" id="GO:0016491">
    <property type="term" value="F:oxidoreductase activity"/>
    <property type="evidence" value="ECO:0007669"/>
    <property type="project" value="UniProtKB-KW"/>
</dbReference>
<reference evidence="9" key="1">
    <citation type="submission" date="2017-09" db="EMBL/GenBank/DDBJ databases">
        <title>Depth-based differentiation of microbial function through sediment-hosted aquifers and enrichment of novel symbionts in the deep terrestrial subsurface.</title>
        <authorList>
            <person name="Probst A.J."/>
            <person name="Ladd B."/>
            <person name="Jarett J.K."/>
            <person name="Geller-Mcgrath D.E."/>
            <person name="Sieber C.M.K."/>
            <person name="Emerson J.B."/>
            <person name="Anantharaman K."/>
            <person name="Thomas B.C."/>
            <person name="Malmstrom R."/>
            <person name="Stieglmeier M."/>
            <person name="Klingl A."/>
            <person name="Woyke T."/>
            <person name="Ryan C.M."/>
            <person name="Banfield J.F."/>
        </authorList>
    </citation>
    <scope>NUCLEOTIDE SEQUENCE [LARGE SCALE GENOMIC DNA]</scope>
</reference>
<keyword evidence="3" id="KW-0560">Oxidoreductase</keyword>
<dbReference type="Pfam" id="PF13462">
    <property type="entry name" value="Thioredoxin_4"/>
    <property type="match status" value="1"/>
</dbReference>
<evidence type="ECO:0000256" key="2">
    <source>
        <dbReference type="ARBA" id="ARBA00022729"/>
    </source>
</evidence>